<name>A0A1G8CEW7_9FLAO</name>
<protein>
    <submittedName>
        <fullName evidence="1">Uncharacterized protein</fullName>
    </submittedName>
</protein>
<keyword evidence="2" id="KW-1185">Reference proteome</keyword>
<sequence>MFEITLYPTYSEVFATSELEGVFYPLCTITTALNEQLHFVSHNGMWIDEEVNSQENNRQFTRFSIQDGKYVFAGETSVYKGYEVAKQVYPIIAADFTANGIAYLNSKKKIGEYIDEILSKLCDLNLGDFDVEYYLQTFYEYSINKADYQRSGKFGRFRQVIDGWGKADESDYVYTDLEGLDTHCAATASGQFEAIGYTIGSEFFTDGNDNCLYYDKQNKNVLLVNHYG</sequence>
<dbReference type="STRING" id="702745.SAMN05421818_1043"/>
<dbReference type="AlphaFoldDB" id="A0A1G8CEW7"/>
<dbReference type="Proteomes" id="UP000243588">
    <property type="component" value="Unassembled WGS sequence"/>
</dbReference>
<dbReference type="RefSeq" id="WP_090405946.1">
    <property type="nucleotide sequence ID" value="NZ_FNDQ01000004.1"/>
</dbReference>
<proteinExistence type="predicted"/>
<accession>A0A1G8CEW7</accession>
<gene>
    <name evidence="1" type="ORF">SAMN05421818_1043</name>
</gene>
<dbReference type="EMBL" id="FNDQ01000004">
    <property type="protein sequence ID" value="SDH43743.1"/>
    <property type="molecule type" value="Genomic_DNA"/>
</dbReference>
<reference evidence="2" key="1">
    <citation type="submission" date="2016-10" db="EMBL/GenBank/DDBJ databases">
        <authorList>
            <person name="Varghese N."/>
            <person name="Submissions S."/>
        </authorList>
    </citation>
    <scope>NUCLEOTIDE SEQUENCE [LARGE SCALE GENOMIC DNA]</scope>
    <source>
        <strain evidence="2">DSM 23313</strain>
    </source>
</reference>
<evidence type="ECO:0000313" key="2">
    <source>
        <dbReference type="Proteomes" id="UP000243588"/>
    </source>
</evidence>
<organism evidence="1 2">
    <name type="scientific">Myroides phaeus</name>
    <dbReference type="NCBI Taxonomy" id="702745"/>
    <lineage>
        <taxon>Bacteria</taxon>
        <taxon>Pseudomonadati</taxon>
        <taxon>Bacteroidota</taxon>
        <taxon>Flavobacteriia</taxon>
        <taxon>Flavobacteriales</taxon>
        <taxon>Flavobacteriaceae</taxon>
        <taxon>Myroides</taxon>
    </lineage>
</organism>
<evidence type="ECO:0000313" key="1">
    <source>
        <dbReference type="EMBL" id="SDH43743.1"/>
    </source>
</evidence>